<keyword evidence="3" id="KW-1185">Reference proteome</keyword>
<dbReference type="Proteomes" id="UP000007800">
    <property type="component" value="Unassembled WGS sequence"/>
</dbReference>
<evidence type="ECO:0000256" key="1">
    <source>
        <dbReference type="SAM" id="MobiDB-lite"/>
    </source>
</evidence>
<evidence type="ECO:0000313" key="3">
    <source>
        <dbReference type="Proteomes" id="UP000007800"/>
    </source>
</evidence>
<dbReference type="GeneID" id="9043936"/>
<sequence>MIPSKDRVGSSVAIWNLYGTQDIQIQPHVDPRSGEKSNPDAVEPKAGKADSIVINTGDEGNSHHSIANTSEAEGITSVEGPNAAKVSVSNAPDSVREVVEEEVQPTAADGRFKKEGSDDLERVASASRVDDGTGPEKSSESGNEMGISPSTGRMNSREGDGPTEIIVNNESSGEGAMSKSH</sequence>
<gene>
    <name evidence="2" type="ORF">Pmar_PMAR017971</name>
</gene>
<feature type="region of interest" description="Disordered" evidence="1">
    <location>
        <begin position="25"/>
        <end position="181"/>
    </location>
</feature>
<accession>C5LR94</accession>
<dbReference type="InParanoid" id="C5LR94"/>
<dbReference type="AlphaFoldDB" id="C5LR94"/>
<reference evidence="2 3" key="1">
    <citation type="submission" date="2008-07" db="EMBL/GenBank/DDBJ databases">
        <authorList>
            <person name="El-Sayed N."/>
            <person name="Caler E."/>
            <person name="Inman J."/>
            <person name="Amedeo P."/>
            <person name="Hass B."/>
            <person name="Wortman J."/>
        </authorList>
    </citation>
    <scope>NUCLEOTIDE SEQUENCE [LARGE SCALE GENOMIC DNA]</scope>
    <source>
        <strain evidence="3">ATCC 50983 / TXsc</strain>
    </source>
</reference>
<organism evidence="3">
    <name type="scientific">Perkinsus marinus (strain ATCC 50983 / TXsc)</name>
    <dbReference type="NCBI Taxonomy" id="423536"/>
    <lineage>
        <taxon>Eukaryota</taxon>
        <taxon>Sar</taxon>
        <taxon>Alveolata</taxon>
        <taxon>Perkinsozoa</taxon>
        <taxon>Perkinsea</taxon>
        <taxon>Perkinsida</taxon>
        <taxon>Perkinsidae</taxon>
        <taxon>Perkinsus</taxon>
    </lineage>
</organism>
<proteinExistence type="predicted"/>
<protein>
    <submittedName>
        <fullName evidence="2">Uncharacterized protein</fullName>
    </submittedName>
</protein>
<feature type="compositionally biased region" description="Basic and acidic residues" evidence="1">
    <location>
        <begin position="110"/>
        <end position="122"/>
    </location>
</feature>
<name>C5LR94_PERM5</name>
<dbReference type="RefSeq" id="XP_002768031.1">
    <property type="nucleotide sequence ID" value="XM_002767985.1"/>
</dbReference>
<feature type="compositionally biased region" description="Basic and acidic residues" evidence="1">
    <location>
        <begin position="29"/>
        <end position="48"/>
    </location>
</feature>
<evidence type="ECO:0000313" key="2">
    <source>
        <dbReference type="EMBL" id="EER00749.1"/>
    </source>
</evidence>
<dbReference type="EMBL" id="GG684686">
    <property type="protein sequence ID" value="EER00749.1"/>
    <property type="molecule type" value="Genomic_DNA"/>
</dbReference>